<dbReference type="AlphaFoldDB" id="A0A058ZA20"/>
<accession>A0A058ZA20</accession>
<gene>
    <name evidence="2" type="ORF">H696_02029</name>
</gene>
<evidence type="ECO:0000256" key="1">
    <source>
        <dbReference type="SAM" id="MobiDB-lite"/>
    </source>
</evidence>
<keyword evidence="3" id="KW-1185">Reference proteome</keyword>
<evidence type="ECO:0000313" key="2">
    <source>
        <dbReference type="EMBL" id="KCV71080.1"/>
    </source>
</evidence>
<evidence type="ECO:0000313" key="3">
    <source>
        <dbReference type="Proteomes" id="UP000030693"/>
    </source>
</evidence>
<dbReference type="Proteomes" id="UP000030693">
    <property type="component" value="Unassembled WGS sequence"/>
</dbReference>
<dbReference type="EMBL" id="KB932203">
    <property type="protein sequence ID" value="KCV71080.1"/>
    <property type="molecule type" value="Genomic_DNA"/>
</dbReference>
<name>A0A058ZA20_FONAL</name>
<proteinExistence type="predicted"/>
<dbReference type="RefSeq" id="XP_009494203.1">
    <property type="nucleotide sequence ID" value="XM_009495928.1"/>
</dbReference>
<dbReference type="GeneID" id="20526754"/>
<protein>
    <submittedName>
        <fullName evidence="2">Uncharacterized protein</fullName>
    </submittedName>
</protein>
<organism evidence="2">
    <name type="scientific">Fonticula alba</name>
    <name type="common">Slime mold</name>
    <dbReference type="NCBI Taxonomy" id="691883"/>
    <lineage>
        <taxon>Eukaryota</taxon>
        <taxon>Rotosphaerida</taxon>
        <taxon>Fonticulaceae</taxon>
        <taxon>Fonticula</taxon>
    </lineage>
</organism>
<reference evidence="2" key="1">
    <citation type="submission" date="2013-04" db="EMBL/GenBank/DDBJ databases">
        <title>The Genome Sequence of Fonticula alba ATCC 38817.</title>
        <authorList>
            <consortium name="The Broad Institute Genomics Platform"/>
            <person name="Russ C."/>
            <person name="Cuomo C."/>
            <person name="Burger G."/>
            <person name="Gray M.W."/>
            <person name="Holland P.W.H."/>
            <person name="King N."/>
            <person name="Lang F.B.F."/>
            <person name="Roger A.J."/>
            <person name="Ruiz-Trillo I."/>
            <person name="Brown M."/>
            <person name="Walker B."/>
            <person name="Young S."/>
            <person name="Zeng Q."/>
            <person name="Gargeya S."/>
            <person name="Fitzgerald M."/>
            <person name="Haas B."/>
            <person name="Abouelleil A."/>
            <person name="Allen A.W."/>
            <person name="Alvarado L."/>
            <person name="Arachchi H.M."/>
            <person name="Berlin A.M."/>
            <person name="Chapman S.B."/>
            <person name="Gainer-Dewar J."/>
            <person name="Goldberg J."/>
            <person name="Griggs A."/>
            <person name="Gujja S."/>
            <person name="Hansen M."/>
            <person name="Howarth C."/>
            <person name="Imamovic A."/>
            <person name="Ireland A."/>
            <person name="Larimer J."/>
            <person name="McCowan C."/>
            <person name="Murphy C."/>
            <person name="Pearson M."/>
            <person name="Poon T.W."/>
            <person name="Priest M."/>
            <person name="Roberts A."/>
            <person name="Saif S."/>
            <person name="Shea T."/>
            <person name="Sisk P."/>
            <person name="Sykes S."/>
            <person name="Wortman J."/>
            <person name="Nusbaum C."/>
            <person name="Birren B."/>
        </authorList>
    </citation>
    <scope>NUCLEOTIDE SEQUENCE [LARGE SCALE GENOMIC DNA]</scope>
    <source>
        <strain evidence="2">ATCC 38817</strain>
    </source>
</reference>
<sequence length="274" mass="27857">MRLGVPVPLLRHYHPEVAYNQLAVGVQVRGLDPTLADMVRERGRLRVSLQLISAAGAKRDATQGAWGEHSVSATLPLSQNLQQLVLSVQLWPEGGAVSPTASTAGGGGVFSRVLGGFLSGGGAGAPAPGGATPAADPETMVTVGQLALPLAGLSQAADLTEVHPVAATSRGSTMMQRHRRAHPARAGDARRGGAPATTASPLPPQGALCQVEVSLRVRFPLPVAGSGGSRAAILPVRLNPATPAGQEVSLAAGPLIAQGKWPFGPWLAPTGEQA</sequence>
<feature type="region of interest" description="Disordered" evidence="1">
    <location>
        <begin position="168"/>
        <end position="203"/>
    </location>
</feature>